<dbReference type="GO" id="GO:0043531">
    <property type="term" value="F:ADP binding"/>
    <property type="evidence" value="ECO:0007669"/>
    <property type="project" value="InterPro"/>
</dbReference>
<dbReference type="AlphaFoldDB" id="A0A3Q7IHI7"/>
<sequence>MELLSIVMKKVTDFLMHPIARGIGYLFYYKSNIRCMHKECKKLKNIKSKVQERAEVARINLQRISHNGETWLTSVDTTIEHVETVRQGTTEVERGCFYGCCPNLKSCYSLSRRAKKITLELIQLQSEVTNPNAFSFDRTVQSHEAIPSNSDEVFDSRKFQEDEVMATLKDEGVTMIWICCMGGVGKTTLANKIRQKAKQERMFNDVVIVIVSQQSDPKRIHGEIAKGVGLTLKGYDMLSRGDRMCTRLVDQNSHILIIYMSVVILLVKASNFKLSKVWTVSPNKTTC</sequence>
<dbReference type="Proteomes" id="UP000004994">
    <property type="component" value="Chromosome 10"/>
</dbReference>
<feature type="domain" description="NB-ARC" evidence="2">
    <location>
        <begin position="162"/>
        <end position="239"/>
    </location>
</feature>
<dbReference type="OMA" id="AIGIHEE"/>
<dbReference type="STRING" id="4081.A0A3Q7IHI7"/>
<dbReference type="InterPro" id="IPR002182">
    <property type="entry name" value="NB-ARC"/>
</dbReference>
<dbReference type="PANTHER" id="PTHR33463:SF198">
    <property type="entry name" value="RPP4C3"/>
    <property type="match status" value="1"/>
</dbReference>
<accession>A0A3Q7IHI7</accession>
<organism evidence="3">
    <name type="scientific">Solanum lycopersicum</name>
    <name type="common">Tomato</name>
    <name type="synonym">Lycopersicon esculentum</name>
    <dbReference type="NCBI Taxonomy" id="4081"/>
    <lineage>
        <taxon>Eukaryota</taxon>
        <taxon>Viridiplantae</taxon>
        <taxon>Streptophyta</taxon>
        <taxon>Embryophyta</taxon>
        <taxon>Tracheophyta</taxon>
        <taxon>Spermatophyta</taxon>
        <taxon>Magnoliopsida</taxon>
        <taxon>eudicotyledons</taxon>
        <taxon>Gunneridae</taxon>
        <taxon>Pentapetalae</taxon>
        <taxon>asterids</taxon>
        <taxon>lamiids</taxon>
        <taxon>Solanales</taxon>
        <taxon>Solanaceae</taxon>
        <taxon>Solanoideae</taxon>
        <taxon>Solaneae</taxon>
        <taxon>Solanum</taxon>
        <taxon>Solanum subgen. Lycopersicon</taxon>
    </lineage>
</organism>
<evidence type="ECO:0000313" key="3">
    <source>
        <dbReference type="EnsemblPlants" id="Solyc10g054970.1.1.1"/>
    </source>
</evidence>
<evidence type="ECO:0000256" key="1">
    <source>
        <dbReference type="ARBA" id="ARBA00022821"/>
    </source>
</evidence>
<proteinExistence type="predicted"/>
<dbReference type="KEGG" id="sly:138338924"/>
<dbReference type="InterPro" id="IPR050905">
    <property type="entry name" value="Plant_NBS-LRR"/>
</dbReference>
<dbReference type="PANTHER" id="PTHR33463">
    <property type="entry name" value="NB-ARC DOMAIN-CONTAINING PROTEIN-RELATED"/>
    <property type="match status" value="1"/>
</dbReference>
<keyword evidence="4" id="KW-1185">Reference proteome</keyword>
<dbReference type="Gramene" id="Solyc10g054970.1.1">
    <property type="protein sequence ID" value="Solyc10g054970.1.1.1"/>
    <property type="gene ID" value="Solyc10g054970.1"/>
</dbReference>
<protein>
    <recommendedName>
        <fullName evidence="2">NB-ARC domain-containing protein</fullName>
    </recommendedName>
</protein>
<dbReference type="RefSeq" id="XP_069146112.1">
    <property type="nucleotide sequence ID" value="XM_069290011.1"/>
</dbReference>
<reference evidence="3" key="2">
    <citation type="submission" date="2019-01" db="UniProtKB">
        <authorList>
            <consortium name="EnsemblPlants"/>
        </authorList>
    </citation>
    <scope>IDENTIFICATION</scope>
    <source>
        <strain evidence="3">cv. Heinz 1706</strain>
    </source>
</reference>
<evidence type="ECO:0000313" key="4">
    <source>
        <dbReference type="Proteomes" id="UP000004994"/>
    </source>
</evidence>
<name>A0A3Q7IHI7_SOLLC</name>
<dbReference type="Gene3D" id="3.40.50.300">
    <property type="entry name" value="P-loop containing nucleotide triphosphate hydrolases"/>
    <property type="match status" value="1"/>
</dbReference>
<dbReference type="SUPFAM" id="SSF52540">
    <property type="entry name" value="P-loop containing nucleoside triphosphate hydrolases"/>
    <property type="match status" value="1"/>
</dbReference>
<dbReference type="Pfam" id="PF00931">
    <property type="entry name" value="NB-ARC"/>
    <property type="match status" value="1"/>
</dbReference>
<dbReference type="GeneID" id="138338924"/>
<dbReference type="InterPro" id="IPR027417">
    <property type="entry name" value="P-loop_NTPase"/>
</dbReference>
<keyword evidence="1" id="KW-0611">Plant defense</keyword>
<reference evidence="3" key="1">
    <citation type="journal article" date="2012" name="Nature">
        <title>The tomato genome sequence provides insights into fleshy fruit evolution.</title>
        <authorList>
            <consortium name="Tomato Genome Consortium"/>
        </authorList>
    </citation>
    <scope>NUCLEOTIDE SEQUENCE [LARGE SCALE GENOMIC DNA]</scope>
    <source>
        <strain evidence="3">cv. Heinz 1706</strain>
    </source>
</reference>
<dbReference type="EnsemblPlants" id="Solyc10g054970.1.1">
    <property type="protein sequence ID" value="Solyc10g054970.1.1.1"/>
    <property type="gene ID" value="Solyc10g054970.1"/>
</dbReference>
<evidence type="ECO:0000259" key="2">
    <source>
        <dbReference type="Pfam" id="PF00931"/>
    </source>
</evidence>
<dbReference type="InParanoid" id="A0A3Q7IHI7"/>
<dbReference type="PaxDb" id="4081-Solyc10g054970.1.1"/>